<organism evidence="9 10">
    <name type="scientific">Cutaneotrichosporon spelunceum</name>
    <dbReference type="NCBI Taxonomy" id="1672016"/>
    <lineage>
        <taxon>Eukaryota</taxon>
        <taxon>Fungi</taxon>
        <taxon>Dikarya</taxon>
        <taxon>Basidiomycota</taxon>
        <taxon>Agaricomycotina</taxon>
        <taxon>Tremellomycetes</taxon>
        <taxon>Trichosporonales</taxon>
        <taxon>Trichosporonaceae</taxon>
        <taxon>Cutaneotrichosporon</taxon>
    </lineage>
</organism>
<evidence type="ECO:0000256" key="2">
    <source>
        <dbReference type="ARBA" id="ARBA00005179"/>
    </source>
</evidence>
<dbReference type="GO" id="GO:0020037">
    <property type="term" value="F:heme binding"/>
    <property type="evidence" value="ECO:0007669"/>
    <property type="project" value="InterPro"/>
</dbReference>
<keyword evidence="7" id="KW-0503">Monooxygenase</keyword>
<dbReference type="SUPFAM" id="SSF48264">
    <property type="entry name" value="Cytochrome P450"/>
    <property type="match status" value="1"/>
</dbReference>
<feature type="binding site" description="axial binding residue" evidence="8">
    <location>
        <position position="507"/>
    </location>
    <ligand>
        <name>heme</name>
        <dbReference type="ChEBI" id="CHEBI:30413"/>
    </ligand>
    <ligandPart>
        <name>Fe</name>
        <dbReference type="ChEBI" id="CHEBI:18248"/>
    </ligandPart>
</feature>
<gene>
    <name evidence="9" type="ORF">CspeluHIS016_0700620</name>
</gene>
<dbReference type="GO" id="GO:0004497">
    <property type="term" value="F:monooxygenase activity"/>
    <property type="evidence" value="ECO:0007669"/>
    <property type="project" value="UniProtKB-KW"/>
</dbReference>
<dbReference type="PANTHER" id="PTHR24305">
    <property type="entry name" value="CYTOCHROME P450"/>
    <property type="match status" value="1"/>
</dbReference>
<sequence>MSESIFASGAARVVAAIASLSPLQALGLLALGFVVGLVGTWIYLYPYSSIVSSSRNLPGPPSEHPIIGNLLFLTRRQHPRPVYQAWIDKYGPTGRLRGLLGVERIYTADPVAISHILQHADQWPKSKTTGLMLRRMLGNGLITAEGSDHRRQRRVLNPAFSPRAVKEMTPIFFDKARAVREKFAQLLEEPANQHRVVVVDTDSLETHAKGAKIDVGLLMEQATLDTIGAAGFDYDFATLFSHRSELLDAFHSAIKAMQASAFVSALQNRFALLNALPTPGQKLGKASRATMNRVGDRIVADKTRAITRMGIEKDTDIGTADLLSRLIRANMATDLEDRERLTNREVQAQICTFIFAGSETTGVALTWALYRLATNKAMQDRLRAELVTLSEHPDIDEIHALPFLEKFTREILRVDSPVPGVGREPASKTTLPLSRPVQGRDGKMIDSVTIDKGTEVVLLIGNVNRDPAIWGPDADEFNPDRYDRPALASVPGVYGNLLTFIGGPRNCIGWRLALAEFKIILFTVLRAYELAEVPGTELRSETTLGIMRTRCNEEGVVVPLLVRPVGE</sequence>
<dbReference type="InterPro" id="IPR036396">
    <property type="entry name" value="Cyt_P450_sf"/>
</dbReference>
<dbReference type="PRINTS" id="PR00463">
    <property type="entry name" value="EP450I"/>
</dbReference>
<comment type="similarity">
    <text evidence="3">Belongs to the cytochrome P450 family.</text>
</comment>
<dbReference type="Proteomes" id="UP001222932">
    <property type="component" value="Unassembled WGS sequence"/>
</dbReference>
<keyword evidence="5" id="KW-0560">Oxidoreductase</keyword>
<evidence type="ECO:0008006" key="11">
    <source>
        <dbReference type="Google" id="ProtNLM"/>
    </source>
</evidence>
<reference evidence="9" key="1">
    <citation type="journal article" date="2023" name="BMC Genomics">
        <title>Chromosome-level genome assemblies of Cutaneotrichosporon spp. (Trichosporonales, Basidiomycota) reveal imbalanced evolution between nucleotide sequences and chromosome synteny.</title>
        <authorList>
            <person name="Kobayashi Y."/>
            <person name="Kayamori A."/>
            <person name="Aoki K."/>
            <person name="Shiwa Y."/>
            <person name="Matsutani M."/>
            <person name="Fujita N."/>
            <person name="Sugita T."/>
            <person name="Iwasaki W."/>
            <person name="Tanaka N."/>
            <person name="Takashima M."/>
        </authorList>
    </citation>
    <scope>NUCLEOTIDE SEQUENCE</scope>
    <source>
        <strain evidence="9">HIS016</strain>
    </source>
</reference>
<evidence type="ECO:0000313" key="9">
    <source>
        <dbReference type="EMBL" id="GMK59047.1"/>
    </source>
</evidence>
<comment type="caution">
    <text evidence="9">The sequence shown here is derived from an EMBL/GenBank/DDBJ whole genome shotgun (WGS) entry which is preliminary data.</text>
</comment>
<keyword evidence="10" id="KW-1185">Reference proteome</keyword>
<evidence type="ECO:0000256" key="7">
    <source>
        <dbReference type="ARBA" id="ARBA00023033"/>
    </source>
</evidence>
<name>A0AAD3YEJ0_9TREE</name>
<dbReference type="InterPro" id="IPR001128">
    <property type="entry name" value="Cyt_P450"/>
</dbReference>
<keyword evidence="6 8" id="KW-0408">Iron</keyword>
<evidence type="ECO:0000256" key="6">
    <source>
        <dbReference type="ARBA" id="ARBA00023004"/>
    </source>
</evidence>
<keyword evidence="8" id="KW-0479">Metal-binding</keyword>
<protein>
    <recommendedName>
        <fullName evidence="11">Cytochrome P450</fullName>
    </recommendedName>
</protein>
<dbReference type="GO" id="GO:0016705">
    <property type="term" value="F:oxidoreductase activity, acting on paired donors, with incorporation or reduction of molecular oxygen"/>
    <property type="evidence" value="ECO:0007669"/>
    <property type="project" value="InterPro"/>
</dbReference>
<evidence type="ECO:0000313" key="10">
    <source>
        <dbReference type="Proteomes" id="UP001222932"/>
    </source>
</evidence>
<keyword evidence="4 8" id="KW-0349">Heme</keyword>
<reference evidence="9" key="2">
    <citation type="submission" date="2023-06" db="EMBL/GenBank/DDBJ databases">
        <authorList>
            <person name="Kobayashi Y."/>
            <person name="Kayamori A."/>
            <person name="Aoki K."/>
            <person name="Shiwa Y."/>
            <person name="Fujita N."/>
            <person name="Sugita T."/>
            <person name="Iwasaki W."/>
            <person name="Tanaka N."/>
            <person name="Takashima M."/>
        </authorList>
    </citation>
    <scope>NUCLEOTIDE SEQUENCE</scope>
    <source>
        <strain evidence="9">HIS016</strain>
    </source>
</reference>
<proteinExistence type="inferred from homology"/>
<dbReference type="InterPro" id="IPR002401">
    <property type="entry name" value="Cyt_P450_E_grp-I"/>
</dbReference>
<evidence type="ECO:0000256" key="8">
    <source>
        <dbReference type="PIRSR" id="PIRSR602401-1"/>
    </source>
</evidence>
<evidence type="ECO:0000256" key="1">
    <source>
        <dbReference type="ARBA" id="ARBA00001971"/>
    </source>
</evidence>
<dbReference type="PANTHER" id="PTHR24305:SF166">
    <property type="entry name" value="CYTOCHROME P450 12A4, MITOCHONDRIAL-RELATED"/>
    <property type="match status" value="1"/>
</dbReference>
<evidence type="ECO:0000256" key="4">
    <source>
        <dbReference type="ARBA" id="ARBA00022617"/>
    </source>
</evidence>
<evidence type="ECO:0000256" key="5">
    <source>
        <dbReference type="ARBA" id="ARBA00023002"/>
    </source>
</evidence>
<dbReference type="EMBL" id="BTCM01000007">
    <property type="protein sequence ID" value="GMK59047.1"/>
    <property type="molecule type" value="Genomic_DNA"/>
</dbReference>
<dbReference type="InterPro" id="IPR050121">
    <property type="entry name" value="Cytochrome_P450_monoxygenase"/>
</dbReference>
<dbReference type="Gene3D" id="1.10.630.10">
    <property type="entry name" value="Cytochrome P450"/>
    <property type="match status" value="1"/>
</dbReference>
<dbReference type="PRINTS" id="PR00385">
    <property type="entry name" value="P450"/>
</dbReference>
<comment type="pathway">
    <text evidence="2">Secondary metabolite biosynthesis.</text>
</comment>
<evidence type="ECO:0000256" key="3">
    <source>
        <dbReference type="ARBA" id="ARBA00010617"/>
    </source>
</evidence>
<comment type="cofactor">
    <cofactor evidence="1 8">
        <name>heme</name>
        <dbReference type="ChEBI" id="CHEBI:30413"/>
    </cofactor>
</comment>
<dbReference type="AlphaFoldDB" id="A0AAD3YEJ0"/>
<dbReference type="Pfam" id="PF00067">
    <property type="entry name" value="p450"/>
    <property type="match status" value="1"/>
</dbReference>
<accession>A0AAD3YEJ0</accession>
<dbReference type="GO" id="GO:0005506">
    <property type="term" value="F:iron ion binding"/>
    <property type="evidence" value="ECO:0007669"/>
    <property type="project" value="InterPro"/>
</dbReference>